<dbReference type="PATRIC" id="fig|1114963.3.peg.3238"/>
<accession>A0A0J7XTM6</accession>
<dbReference type="AlphaFoldDB" id="A0A0J7XTM6"/>
<evidence type="ECO:0000313" key="2">
    <source>
        <dbReference type="Proteomes" id="UP000052268"/>
    </source>
</evidence>
<dbReference type="Proteomes" id="UP000052268">
    <property type="component" value="Unassembled WGS sequence"/>
</dbReference>
<gene>
    <name evidence="1" type="ORF">V474_21985</name>
</gene>
<name>A0A0J7XTM6_9SPHN</name>
<keyword evidence="2" id="KW-1185">Reference proteome</keyword>
<dbReference type="EMBL" id="JACU01000006">
    <property type="protein sequence ID" value="KMS54398.1"/>
    <property type="molecule type" value="Genomic_DNA"/>
</dbReference>
<organism evidence="1 2">
    <name type="scientific">Novosphingobium barchaimii LL02</name>
    <dbReference type="NCBI Taxonomy" id="1114963"/>
    <lineage>
        <taxon>Bacteria</taxon>
        <taxon>Pseudomonadati</taxon>
        <taxon>Pseudomonadota</taxon>
        <taxon>Alphaproteobacteria</taxon>
        <taxon>Sphingomonadales</taxon>
        <taxon>Sphingomonadaceae</taxon>
        <taxon>Novosphingobium</taxon>
    </lineage>
</organism>
<protein>
    <submittedName>
        <fullName evidence="1">Uncharacterized protein</fullName>
    </submittedName>
</protein>
<sequence>MGWTSQDLGRRMILSIQTHERSTWEHGDRPLQTTVMMTKSQAAVLANHLLKVSGQTPPPRRRGWLASFFE</sequence>
<comment type="caution">
    <text evidence="1">The sequence shown here is derived from an EMBL/GenBank/DDBJ whole genome shotgun (WGS) entry which is preliminary data.</text>
</comment>
<reference evidence="1 2" key="1">
    <citation type="journal article" date="2015" name="G3 (Bethesda)">
        <title>Insights into Ongoing Evolution of the Hexachlorocyclohexane Catabolic Pathway from Comparative Genomics of Ten Sphingomonadaceae Strains.</title>
        <authorList>
            <person name="Pearce S.L."/>
            <person name="Oakeshott J.G."/>
            <person name="Pandey G."/>
        </authorList>
    </citation>
    <scope>NUCLEOTIDE SEQUENCE [LARGE SCALE GENOMIC DNA]</scope>
    <source>
        <strain evidence="1 2">LL02</strain>
    </source>
</reference>
<evidence type="ECO:0000313" key="1">
    <source>
        <dbReference type="EMBL" id="KMS54398.1"/>
    </source>
</evidence>
<proteinExistence type="predicted"/>